<comment type="caution">
    <text evidence="7">The sequence shown here is derived from an EMBL/GenBank/DDBJ whole genome shotgun (WGS) entry which is preliminary data.</text>
</comment>
<keyword evidence="3" id="KW-0998">Cell outer membrane</keyword>
<dbReference type="Pfam" id="PF07676">
    <property type="entry name" value="PD40"/>
    <property type="match status" value="3"/>
</dbReference>
<dbReference type="PANTHER" id="PTHR30329">
    <property type="entry name" value="STATOR ELEMENT OF FLAGELLAR MOTOR COMPLEX"/>
    <property type="match status" value="1"/>
</dbReference>
<dbReference type="SUPFAM" id="SSF82171">
    <property type="entry name" value="DPP6 N-terminal domain-like"/>
    <property type="match status" value="1"/>
</dbReference>
<evidence type="ECO:0000313" key="8">
    <source>
        <dbReference type="Proteomes" id="UP000070224"/>
    </source>
</evidence>
<comment type="subcellular location">
    <subcellularLocation>
        <location evidence="1">Cell outer membrane</location>
    </subcellularLocation>
</comment>
<evidence type="ECO:0000256" key="3">
    <source>
        <dbReference type="ARBA" id="ARBA00023237"/>
    </source>
</evidence>
<organism evidence="7 8">
    <name type="scientific">Porphyromonas somerae</name>
    <dbReference type="NCBI Taxonomy" id="322095"/>
    <lineage>
        <taxon>Bacteria</taxon>
        <taxon>Pseudomonadati</taxon>
        <taxon>Bacteroidota</taxon>
        <taxon>Bacteroidia</taxon>
        <taxon>Bacteroidales</taxon>
        <taxon>Porphyromonadaceae</taxon>
        <taxon>Porphyromonas</taxon>
    </lineage>
</organism>
<evidence type="ECO:0000259" key="6">
    <source>
        <dbReference type="PROSITE" id="PS51123"/>
    </source>
</evidence>
<dbReference type="CDD" id="cd07185">
    <property type="entry name" value="OmpA_C-like"/>
    <property type="match status" value="1"/>
</dbReference>
<dbReference type="InterPro" id="IPR050330">
    <property type="entry name" value="Bact_OuterMem_StrucFunc"/>
</dbReference>
<dbReference type="PRINTS" id="PR01021">
    <property type="entry name" value="OMPADOMAIN"/>
</dbReference>
<dbReference type="PROSITE" id="PS51123">
    <property type="entry name" value="OMPA_2"/>
    <property type="match status" value="1"/>
</dbReference>
<feature type="domain" description="OmpA-like" evidence="6">
    <location>
        <begin position="497"/>
        <end position="642"/>
    </location>
</feature>
<sequence length="642" mass="71687">MLRPSRRLLRLFPLALLLALSSCAGSLLSRAREAERVGAHYEAERLYKELYKSTPTKERQHRALYSLRAAEAAYRGRRYATARALLQRAQRLHLPDSLLRKSKLYTTLSTEALQAEDSSPQGLYEVERFDRLRSTRSEFGVSFTPDGRTLLFGSHRPTALSKRTSPVTGEPLGRLYRLGQQADGTWLSAPDSLQGLAEATAELGTPSLSPDGRRLYYTYASQRQGERNTPQIWVATPDERGRWQPSGPLRLFADSTRLTAHPAVSPSGARLFFVSEAPDKARRDKELYYVDLYGDTLSTPVHITGVSSTGDELFPYATSDSTLYFASDRAGGFGGLDIYQATLHSDGRTTLLHLPSPINSEADELTFAPTPAPQAWPSAEPLAEAGLFASSRDDARGLPHLHEFRRRQMTTTITGYVLDREEEPIRGATVRIVGRRPDGTERLVTTDSEGAFRLTVAPDTEYILLASSRDYLNQFVRLRTDPQQALSEEYTVEFFLSSRVRPEALREVYYAFDRADLLPESTPALETLYQMLTDNPEVKIRLTAHTDRRGTASYNSRLSQQRAESVVRYLIGRGIAPERLEAMGCGSDEPYTVTKRTAAAYPFLAVGTVLTPDFIASLTKPEEQAVCDQLNRRTAFEVRATP</sequence>
<protein>
    <submittedName>
        <fullName evidence="7">OmpA family protein</fullName>
    </submittedName>
</protein>
<dbReference type="InterPro" id="IPR011659">
    <property type="entry name" value="WD40"/>
</dbReference>
<dbReference type="Gene3D" id="3.30.1330.60">
    <property type="entry name" value="OmpA-like domain"/>
    <property type="match status" value="1"/>
</dbReference>
<gene>
    <name evidence="7" type="ORF">HMPREF3185_01853</name>
</gene>
<dbReference type="Gene3D" id="2.60.40.1120">
    <property type="entry name" value="Carboxypeptidase-like, regulatory domain"/>
    <property type="match status" value="1"/>
</dbReference>
<keyword evidence="5" id="KW-0732">Signal</keyword>
<evidence type="ECO:0000256" key="4">
    <source>
        <dbReference type="PROSITE-ProRule" id="PRU00473"/>
    </source>
</evidence>
<dbReference type="GO" id="GO:0009279">
    <property type="term" value="C:cell outer membrane"/>
    <property type="evidence" value="ECO:0007669"/>
    <property type="project" value="UniProtKB-SubCell"/>
</dbReference>
<evidence type="ECO:0000256" key="2">
    <source>
        <dbReference type="ARBA" id="ARBA00023136"/>
    </source>
</evidence>
<dbReference type="InterPro" id="IPR036737">
    <property type="entry name" value="OmpA-like_sf"/>
</dbReference>
<proteinExistence type="predicted"/>
<dbReference type="SUPFAM" id="SSF103088">
    <property type="entry name" value="OmpA-like"/>
    <property type="match status" value="1"/>
</dbReference>
<dbReference type="Pfam" id="PF13620">
    <property type="entry name" value="CarboxypepD_reg"/>
    <property type="match status" value="1"/>
</dbReference>
<dbReference type="PROSITE" id="PS51257">
    <property type="entry name" value="PROKAR_LIPOPROTEIN"/>
    <property type="match status" value="1"/>
</dbReference>
<keyword evidence="2 4" id="KW-0472">Membrane</keyword>
<dbReference type="PANTHER" id="PTHR30329:SF21">
    <property type="entry name" value="LIPOPROTEIN YIAD-RELATED"/>
    <property type="match status" value="1"/>
</dbReference>
<dbReference type="EMBL" id="LSDK01000130">
    <property type="protein sequence ID" value="KXB73915.1"/>
    <property type="molecule type" value="Genomic_DNA"/>
</dbReference>
<dbReference type="InterPro" id="IPR006664">
    <property type="entry name" value="OMP_bac"/>
</dbReference>
<evidence type="ECO:0000313" key="7">
    <source>
        <dbReference type="EMBL" id="KXB73915.1"/>
    </source>
</evidence>
<evidence type="ECO:0000256" key="1">
    <source>
        <dbReference type="ARBA" id="ARBA00004442"/>
    </source>
</evidence>
<name>A0A134B1Y1_9PORP</name>
<feature type="chain" id="PRO_5007461860" evidence="5">
    <location>
        <begin position="25"/>
        <end position="642"/>
    </location>
</feature>
<keyword evidence="8" id="KW-1185">Reference proteome</keyword>
<dbReference type="STRING" id="322095.HMPREF3185_01853"/>
<dbReference type="InterPro" id="IPR006665">
    <property type="entry name" value="OmpA-like"/>
</dbReference>
<accession>A0A134B1Y1</accession>
<dbReference type="PATRIC" id="fig|322095.3.peg.1828"/>
<dbReference type="AlphaFoldDB" id="A0A134B1Y1"/>
<evidence type="ECO:0000256" key="5">
    <source>
        <dbReference type="SAM" id="SignalP"/>
    </source>
</evidence>
<dbReference type="Pfam" id="PF00691">
    <property type="entry name" value="OmpA"/>
    <property type="match status" value="1"/>
</dbReference>
<dbReference type="Gene3D" id="2.120.10.30">
    <property type="entry name" value="TolB, C-terminal domain"/>
    <property type="match status" value="1"/>
</dbReference>
<dbReference type="Proteomes" id="UP000070224">
    <property type="component" value="Unassembled WGS sequence"/>
</dbReference>
<reference evidence="8" key="1">
    <citation type="submission" date="2016-01" db="EMBL/GenBank/DDBJ databases">
        <authorList>
            <person name="Mitreva M."/>
            <person name="Pepin K.H."/>
            <person name="Mihindukulasuriya K.A."/>
            <person name="Fulton R."/>
            <person name="Fronick C."/>
            <person name="O'Laughlin M."/>
            <person name="Miner T."/>
            <person name="Herter B."/>
            <person name="Rosa B.A."/>
            <person name="Cordes M."/>
            <person name="Tomlinson C."/>
            <person name="Wollam A."/>
            <person name="Palsikar V.B."/>
            <person name="Mardis E.R."/>
            <person name="Wilson R.K."/>
        </authorList>
    </citation>
    <scope>NUCLEOTIDE SEQUENCE [LARGE SCALE GENOMIC DNA]</scope>
    <source>
        <strain evidence="8">KA00683</strain>
    </source>
</reference>
<feature type="signal peptide" evidence="5">
    <location>
        <begin position="1"/>
        <end position="24"/>
    </location>
</feature>
<dbReference type="InterPro" id="IPR011042">
    <property type="entry name" value="6-blade_b-propeller_TolB-like"/>
</dbReference>